<sequence length="751" mass="84800">MTTERIGAIIEQDAPLASADASRQFGEIIMARPVYRLYPTNKPLVIVLDGLDEGYKKTNLLEGKFLEILSHDVCKLPSNFRFIVTCRQDHRITPMLESKDHIYKYSSPLSGNLAYNDIQLYVDIHLSGVKNLPKNAPEVLIKKAEGLFIWVATVVNFLKDSTSPKKQFLRLIKQSSGDLPQLEKMEYLYKSILDECNWKDVDFKKGYSIFMGTILTLRTPLSASIIDALHHPDDIGSVYEVLSPLRSLCHGLDLTKMNELVYPLHLSLQEFLTDQKQASEPYFIDEEQSHQQLAICCVRILKAELNNVSGLGFSREYREEYKNAIIHLPALDNVTQQLEYSCKFCISHIDHATIQTGSNSVAEISSCLTTEELVAWLELVTIKDRFLPIYNWIQIHDNFSDLAQKFQNNDVAHSIEKLSSILYRLGRFEEALRACQEAVNLQQQLAKDRPEVFTADLAWSLNNFSVHLAKFGHHEEALEASQEAVNLQRQLAKDRPDVFTADLASSLRNFSSDLASFGRHEEALKACQEAVNLHHQLAKDRPDMFTAQDFALSLSNFSVHLANFEHHEEALEACQAAVNVRRKLAKDRPDMFTADLALSLNNLSVRLAKFGCYKEALEASQEAVNLQRQLAKDRPEVFTADLALLLSNFSADLASFGHWEEALEASQEAINLQRQLAKDRPEVFTEDLARSLLGLSLNLSKCGSQEEALKASQESVDLLQLDIVNPDLSSHKKLLKAAREQLDACKQALLL</sequence>
<comment type="caution">
    <text evidence="1">The sequence shown here is derived from an EMBL/GenBank/DDBJ whole genome shotgun (WGS) entry which is preliminary data.</text>
</comment>
<evidence type="ECO:0000313" key="2">
    <source>
        <dbReference type="Proteomes" id="UP000814140"/>
    </source>
</evidence>
<protein>
    <submittedName>
        <fullName evidence="1">TPR-like protein</fullName>
    </submittedName>
</protein>
<keyword evidence="2" id="KW-1185">Reference proteome</keyword>
<evidence type="ECO:0000313" key="1">
    <source>
        <dbReference type="EMBL" id="KAI0064350.1"/>
    </source>
</evidence>
<accession>A0ACB8T8R6</accession>
<reference evidence="1" key="1">
    <citation type="submission" date="2021-03" db="EMBL/GenBank/DDBJ databases">
        <authorList>
            <consortium name="DOE Joint Genome Institute"/>
            <person name="Ahrendt S."/>
            <person name="Looney B.P."/>
            <person name="Miyauchi S."/>
            <person name="Morin E."/>
            <person name="Drula E."/>
            <person name="Courty P.E."/>
            <person name="Chicoki N."/>
            <person name="Fauchery L."/>
            <person name="Kohler A."/>
            <person name="Kuo A."/>
            <person name="Labutti K."/>
            <person name="Pangilinan J."/>
            <person name="Lipzen A."/>
            <person name="Riley R."/>
            <person name="Andreopoulos W."/>
            <person name="He G."/>
            <person name="Johnson J."/>
            <person name="Barry K.W."/>
            <person name="Grigoriev I.V."/>
            <person name="Nagy L."/>
            <person name="Hibbett D."/>
            <person name="Henrissat B."/>
            <person name="Matheny P.B."/>
            <person name="Labbe J."/>
            <person name="Martin F."/>
        </authorList>
    </citation>
    <scope>NUCLEOTIDE SEQUENCE</scope>
    <source>
        <strain evidence="1">HHB10654</strain>
    </source>
</reference>
<organism evidence="1 2">
    <name type="scientific">Artomyces pyxidatus</name>
    <dbReference type="NCBI Taxonomy" id="48021"/>
    <lineage>
        <taxon>Eukaryota</taxon>
        <taxon>Fungi</taxon>
        <taxon>Dikarya</taxon>
        <taxon>Basidiomycota</taxon>
        <taxon>Agaricomycotina</taxon>
        <taxon>Agaricomycetes</taxon>
        <taxon>Russulales</taxon>
        <taxon>Auriscalpiaceae</taxon>
        <taxon>Artomyces</taxon>
    </lineage>
</organism>
<dbReference type="EMBL" id="MU277199">
    <property type="protein sequence ID" value="KAI0064350.1"/>
    <property type="molecule type" value="Genomic_DNA"/>
</dbReference>
<proteinExistence type="predicted"/>
<name>A0ACB8T8R6_9AGAM</name>
<dbReference type="Proteomes" id="UP000814140">
    <property type="component" value="Unassembled WGS sequence"/>
</dbReference>
<reference evidence="1" key="2">
    <citation type="journal article" date="2022" name="New Phytol.">
        <title>Evolutionary transition to the ectomycorrhizal habit in the genomes of a hyperdiverse lineage of mushroom-forming fungi.</title>
        <authorList>
            <person name="Looney B."/>
            <person name="Miyauchi S."/>
            <person name="Morin E."/>
            <person name="Drula E."/>
            <person name="Courty P.E."/>
            <person name="Kohler A."/>
            <person name="Kuo A."/>
            <person name="LaButti K."/>
            <person name="Pangilinan J."/>
            <person name="Lipzen A."/>
            <person name="Riley R."/>
            <person name="Andreopoulos W."/>
            <person name="He G."/>
            <person name="Johnson J."/>
            <person name="Nolan M."/>
            <person name="Tritt A."/>
            <person name="Barry K.W."/>
            <person name="Grigoriev I.V."/>
            <person name="Nagy L.G."/>
            <person name="Hibbett D."/>
            <person name="Henrissat B."/>
            <person name="Matheny P.B."/>
            <person name="Labbe J."/>
            <person name="Martin F.M."/>
        </authorList>
    </citation>
    <scope>NUCLEOTIDE SEQUENCE</scope>
    <source>
        <strain evidence="1">HHB10654</strain>
    </source>
</reference>
<gene>
    <name evidence="1" type="ORF">BV25DRAFT_310869</name>
</gene>